<dbReference type="Proteomes" id="UP001432180">
    <property type="component" value="Chromosome"/>
</dbReference>
<gene>
    <name evidence="2" type="ORF">Thiowin_01489</name>
</gene>
<dbReference type="CDD" id="cd05403">
    <property type="entry name" value="NT_KNTase_like"/>
    <property type="match status" value="1"/>
</dbReference>
<reference evidence="2 3" key="1">
    <citation type="journal article" date="2023" name="Microorganisms">
        <title>Thiorhodovibrio frisius and Trv. litoralis spp. nov., Two Novel Members from a Clade of Fastidious Purple Sulfur Bacteria That Exhibit Unique Red-Shifted Light-Harvesting Capabilities.</title>
        <authorList>
            <person name="Methner A."/>
            <person name="Kuzyk S.B."/>
            <person name="Petersen J."/>
            <person name="Bauer S."/>
            <person name="Brinkmann H."/>
            <person name="Sichau K."/>
            <person name="Wanner G."/>
            <person name="Wolf J."/>
            <person name="Neumann-Schaal M."/>
            <person name="Henke P."/>
            <person name="Tank M."/>
            <person name="Sproer C."/>
            <person name="Bunk B."/>
            <person name="Overmann J."/>
        </authorList>
    </citation>
    <scope>NUCLEOTIDE SEQUENCE [LARGE SCALE GENOMIC DNA]</scope>
    <source>
        <strain evidence="2 3">DSM 6702</strain>
    </source>
</reference>
<dbReference type="Pfam" id="PF18765">
    <property type="entry name" value="Polbeta"/>
    <property type="match status" value="1"/>
</dbReference>
<evidence type="ECO:0000259" key="1">
    <source>
        <dbReference type="Pfam" id="PF18765"/>
    </source>
</evidence>
<dbReference type="Gene3D" id="3.30.460.10">
    <property type="entry name" value="Beta Polymerase, domain 2"/>
    <property type="match status" value="1"/>
</dbReference>
<dbReference type="InterPro" id="IPR041633">
    <property type="entry name" value="Polbeta"/>
</dbReference>
<accession>A0ABZ0S8E1</accession>
<keyword evidence="3" id="KW-1185">Reference proteome</keyword>
<organism evidence="2 3">
    <name type="scientific">Thiorhodovibrio winogradskyi</name>
    <dbReference type="NCBI Taxonomy" id="77007"/>
    <lineage>
        <taxon>Bacteria</taxon>
        <taxon>Pseudomonadati</taxon>
        <taxon>Pseudomonadota</taxon>
        <taxon>Gammaproteobacteria</taxon>
        <taxon>Chromatiales</taxon>
        <taxon>Chromatiaceae</taxon>
        <taxon>Thiorhodovibrio</taxon>
    </lineage>
</organism>
<dbReference type="InterPro" id="IPR043519">
    <property type="entry name" value="NT_sf"/>
</dbReference>
<evidence type="ECO:0000313" key="3">
    <source>
        <dbReference type="Proteomes" id="UP001432180"/>
    </source>
</evidence>
<dbReference type="EMBL" id="CP121472">
    <property type="protein sequence ID" value="WPL16529.1"/>
    <property type="molecule type" value="Genomic_DNA"/>
</dbReference>
<sequence>MILIRSWEPTSVVNESISELAMDSETEHTTKLFLDRIRQHYPLREAYLFGSRARQQPGSESDADIALLLKGTTGSRADTAVEMAAIAFDVMLETGILVDALPFWEDEWAHPERFGNPALIQNVLHDGVRL</sequence>
<evidence type="ECO:0000313" key="2">
    <source>
        <dbReference type="EMBL" id="WPL16529.1"/>
    </source>
</evidence>
<protein>
    <submittedName>
        <fullName evidence="2">Nucleotidyltransferase domain protein</fullName>
    </submittedName>
</protein>
<name>A0ABZ0S8E1_9GAMM</name>
<proteinExistence type="predicted"/>
<dbReference type="SUPFAM" id="SSF81301">
    <property type="entry name" value="Nucleotidyltransferase"/>
    <property type="match status" value="1"/>
</dbReference>
<feature type="domain" description="Polymerase beta nucleotidyltransferase" evidence="1">
    <location>
        <begin position="41"/>
        <end position="83"/>
    </location>
</feature>